<dbReference type="PANTHER" id="PTHR16056">
    <property type="entry name" value="REGULATOR OF MICROTUBULE DYNAMICS PROTEIN"/>
    <property type="match status" value="1"/>
</dbReference>
<protein>
    <recommendedName>
        <fullName evidence="8">Regulator of microtubule dynamics protein 1</fullName>
    </recommendedName>
    <alternativeName>
        <fullName evidence="9">Protein FAM82B</fullName>
    </alternativeName>
</protein>
<evidence type="ECO:0000256" key="1">
    <source>
        <dbReference type="ARBA" id="ARBA00004245"/>
    </source>
</evidence>
<evidence type="ECO:0000256" key="6">
    <source>
        <dbReference type="ARBA" id="ARBA00023212"/>
    </source>
</evidence>
<organism evidence="10 11">
    <name type="scientific">Clavelina lepadiformis</name>
    <name type="common">Light-bulb sea squirt</name>
    <name type="synonym">Ascidia lepadiformis</name>
    <dbReference type="NCBI Taxonomy" id="159417"/>
    <lineage>
        <taxon>Eukaryota</taxon>
        <taxon>Metazoa</taxon>
        <taxon>Chordata</taxon>
        <taxon>Tunicata</taxon>
        <taxon>Ascidiacea</taxon>
        <taxon>Aplousobranchia</taxon>
        <taxon>Clavelinidae</taxon>
        <taxon>Clavelina</taxon>
    </lineage>
</organism>
<comment type="similarity">
    <text evidence="7">Belongs to the RMDN family.</text>
</comment>
<keyword evidence="4" id="KW-0677">Repeat</keyword>
<evidence type="ECO:0000256" key="4">
    <source>
        <dbReference type="ARBA" id="ARBA00022737"/>
    </source>
</evidence>
<reference evidence="10 11" key="1">
    <citation type="submission" date="2024-02" db="EMBL/GenBank/DDBJ databases">
        <authorList>
            <person name="Daric V."/>
            <person name="Darras S."/>
        </authorList>
    </citation>
    <scope>NUCLEOTIDE SEQUENCE [LARGE SCALE GENOMIC DNA]</scope>
</reference>
<keyword evidence="11" id="KW-1185">Reference proteome</keyword>
<accession>A0ABP0FVL2</accession>
<dbReference type="PANTHER" id="PTHR16056:SF16">
    <property type="entry name" value="REGULATOR OF MICROTUBULE DYNAMICS PROTEIN 1"/>
    <property type="match status" value="1"/>
</dbReference>
<sequence length="251" mass="28782">MMFVCCDTEDDGCFAESDDVIIKESDKMYNTGEDLRQLYGYLKRHESSNNADILWRLARAARDLALKSVGVKSDEKKGLVYEAFECSKRALEADENNFAAHKWYAITMGDVGDYEGVKVKISNAYVIRDHLQRATELNPNDATTLHCLGMWCFAFADMPRWQHMIAGMIFGTPPTSNYDEAAEYFMQAERVDPNFYSVNLLMLGKCYKKMKDVKRAMLFLDRTMHYPVVNSEDEKAILEAELLLKELLGKK</sequence>
<gene>
    <name evidence="10" type="ORF">CVLEPA_LOCUS13101</name>
</gene>
<comment type="subcellular location">
    <subcellularLocation>
        <location evidence="1">Cytoplasm</location>
        <location evidence="1">Cytoskeleton</location>
    </subcellularLocation>
</comment>
<dbReference type="Pfam" id="PF21033">
    <property type="entry name" value="RMD1-3"/>
    <property type="match status" value="1"/>
</dbReference>
<keyword evidence="5" id="KW-0802">TPR repeat</keyword>
<name>A0ABP0FVL2_CLALP</name>
<comment type="caution">
    <text evidence="10">The sequence shown here is derived from an EMBL/GenBank/DDBJ whole genome shotgun (WGS) entry which is preliminary data.</text>
</comment>
<dbReference type="Gene3D" id="1.25.40.10">
    <property type="entry name" value="Tetratricopeptide repeat domain"/>
    <property type="match status" value="1"/>
</dbReference>
<evidence type="ECO:0000313" key="11">
    <source>
        <dbReference type="Proteomes" id="UP001642483"/>
    </source>
</evidence>
<dbReference type="SUPFAM" id="SSF48452">
    <property type="entry name" value="TPR-like"/>
    <property type="match status" value="1"/>
</dbReference>
<dbReference type="EMBL" id="CAWYQH010000090">
    <property type="protein sequence ID" value="CAK8682439.1"/>
    <property type="molecule type" value="Genomic_DNA"/>
</dbReference>
<evidence type="ECO:0000256" key="3">
    <source>
        <dbReference type="ARBA" id="ARBA00022490"/>
    </source>
</evidence>
<evidence type="ECO:0000256" key="5">
    <source>
        <dbReference type="ARBA" id="ARBA00022803"/>
    </source>
</evidence>
<evidence type="ECO:0000256" key="2">
    <source>
        <dbReference type="ARBA" id="ARBA00011375"/>
    </source>
</evidence>
<dbReference type="InterPro" id="IPR011990">
    <property type="entry name" value="TPR-like_helical_dom_sf"/>
</dbReference>
<evidence type="ECO:0000256" key="7">
    <source>
        <dbReference type="ARBA" id="ARBA00038360"/>
    </source>
</evidence>
<evidence type="ECO:0000256" key="9">
    <source>
        <dbReference type="ARBA" id="ARBA00041958"/>
    </source>
</evidence>
<keyword evidence="3" id="KW-0963">Cytoplasm</keyword>
<keyword evidence="6" id="KW-0206">Cytoskeleton</keyword>
<evidence type="ECO:0000313" key="10">
    <source>
        <dbReference type="EMBL" id="CAK8682439.1"/>
    </source>
</evidence>
<proteinExistence type="inferred from homology"/>
<evidence type="ECO:0000256" key="8">
    <source>
        <dbReference type="ARBA" id="ARBA00039966"/>
    </source>
</evidence>
<dbReference type="InterPro" id="IPR049039">
    <property type="entry name" value="RMD1-3_a_helical_rpt"/>
</dbReference>
<dbReference type="Proteomes" id="UP001642483">
    <property type="component" value="Unassembled WGS sequence"/>
</dbReference>
<comment type="subunit">
    <text evidence="2">Interacts with microtubules.</text>
</comment>